<dbReference type="EMBL" id="JAAMPC010000015">
    <property type="protein sequence ID" value="KAG2256359.1"/>
    <property type="molecule type" value="Genomic_DNA"/>
</dbReference>
<evidence type="ECO:0000313" key="2">
    <source>
        <dbReference type="EMBL" id="KAG2256359.1"/>
    </source>
</evidence>
<evidence type="ECO:0000256" key="1">
    <source>
        <dbReference type="SAM" id="MobiDB-lite"/>
    </source>
</evidence>
<dbReference type="AlphaFoldDB" id="A0A8X7PVG5"/>
<protein>
    <submittedName>
        <fullName evidence="2">Uncharacterized protein</fullName>
    </submittedName>
</protein>
<organism evidence="2 3">
    <name type="scientific">Brassica carinata</name>
    <name type="common">Ethiopian mustard</name>
    <name type="synonym">Abyssinian cabbage</name>
    <dbReference type="NCBI Taxonomy" id="52824"/>
    <lineage>
        <taxon>Eukaryota</taxon>
        <taxon>Viridiplantae</taxon>
        <taxon>Streptophyta</taxon>
        <taxon>Embryophyta</taxon>
        <taxon>Tracheophyta</taxon>
        <taxon>Spermatophyta</taxon>
        <taxon>Magnoliopsida</taxon>
        <taxon>eudicotyledons</taxon>
        <taxon>Gunneridae</taxon>
        <taxon>Pentapetalae</taxon>
        <taxon>rosids</taxon>
        <taxon>malvids</taxon>
        <taxon>Brassicales</taxon>
        <taxon>Brassicaceae</taxon>
        <taxon>Brassiceae</taxon>
        <taxon>Brassica</taxon>
    </lineage>
</organism>
<proteinExistence type="predicted"/>
<keyword evidence="3" id="KW-1185">Reference proteome</keyword>
<reference evidence="2 3" key="1">
    <citation type="submission" date="2020-02" db="EMBL/GenBank/DDBJ databases">
        <authorList>
            <person name="Ma Q."/>
            <person name="Huang Y."/>
            <person name="Song X."/>
            <person name="Pei D."/>
        </authorList>
    </citation>
    <scope>NUCLEOTIDE SEQUENCE [LARGE SCALE GENOMIC DNA]</scope>
    <source>
        <strain evidence="2">Sxm20200214</strain>
        <tissue evidence="2">Leaf</tissue>
    </source>
</reference>
<dbReference type="Proteomes" id="UP000886595">
    <property type="component" value="Unassembled WGS sequence"/>
</dbReference>
<sequence>MGWDDDSKDQRVNNRVRLIRDGHVFKKVMFVACRTTNGLARIRNKKKHKEKEARKKGKRCML</sequence>
<feature type="region of interest" description="Disordered" evidence="1">
    <location>
        <begin position="43"/>
        <end position="62"/>
    </location>
</feature>
<name>A0A8X7PVG5_BRACI</name>
<comment type="caution">
    <text evidence="2">The sequence shown here is derived from an EMBL/GenBank/DDBJ whole genome shotgun (WGS) entry which is preliminary data.</text>
</comment>
<evidence type="ECO:0000313" key="3">
    <source>
        <dbReference type="Proteomes" id="UP000886595"/>
    </source>
</evidence>
<accession>A0A8X7PVG5</accession>
<gene>
    <name evidence="2" type="ORF">Bca52824_075653</name>
</gene>